<accession>A0A151WYD7</accession>
<evidence type="ECO:0000313" key="2">
    <source>
        <dbReference type="Proteomes" id="UP000075809"/>
    </source>
</evidence>
<proteinExistence type="predicted"/>
<protein>
    <submittedName>
        <fullName evidence="1">Uncharacterized protein</fullName>
    </submittedName>
</protein>
<dbReference type="Proteomes" id="UP000075809">
    <property type="component" value="Unassembled WGS sequence"/>
</dbReference>
<evidence type="ECO:0000313" key="1">
    <source>
        <dbReference type="EMBL" id="KYQ52705.1"/>
    </source>
</evidence>
<organism evidence="1 2">
    <name type="scientific">Mycetomoellerius zeteki</name>
    <dbReference type="NCBI Taxonomy" id="64791"/>
    <lineage>
        <taxon>Eukaryota</taxon>
        <taxon>Metazoa</taxon>
        <taxon>Ecdysozoa</taxon>
        <taxon>Arthropoda</taxon>
        <taxon>Hexapoda</taxon>
        <taxon>Insecta</taxon>
        <taxon>Pterygota</taxon>
        <taxon>Neoptera</taxon>
        <taxon>Endopterygota</taxon>
        <taxon>Hymenoptera</taxon>
        <taxon>Apocrita</taxon>
        <taxon>Aculeata</taxon>
        <taxon>Formicoidea</taxon>
        <taxon>Formicidae</taxon>
        <taxon>Myrmicinae</taxon>
        <taxon>Mycetomoellerius</taxon>
    </lineage>
</organism>
<sequence>MRVNPIGPRIPRGTAPRNKDWYHIRGFRECLVIMRRVVEYANIVRAYGVEESISGALDRLRHDLIWERYI</sequence>
<name>A0A151WYD7_9HYME</name>
<dbReference type="EMBL" id="KQ982656">
    <property type="protein sequence ID" value="KYQ52705.1"/>
    <property type="molecule type" value="Genomic_DNA"/>
</dbReference>
<reference evidence="1 2" key="1">
    <citation type="submission" date="2015-09" db="EMBL/GenBank/DDBJ databases">
        <title>Trachymyrmex zeteki WGS genome.</title>
        <authorList>
            <person name="Nygaard S."/>
            <person name="Hu H."/>
            <person name="Boomsma J."/>
            <person name="Zhang G."/>
        </authorList>
    </citation>
    <scope>NUCLEOTIDE SEQUENCE [LARGE SCALE GENOMIC DNA]</scope>
    <source>
        <strain evidence="1">Tzet28-1</strain>
        <tissue evidence="1">Whole body</tissue>
    </source>
</reference>
<gene>
    <name evidence="1" type="ORF">ALC60_08120</name>
</gene>
<keyword evidence="2" id="KW-1185">Reference proteome</keyword>
<dbReference type="AlphaFoldDB" id="A0A151WYD7"/>